<dbReference type="InterPro" id="IPR005218">
    <property type="entry name" value="Diacylglycerol/lipid_kinase"/>
</dbReference>
<evidence type="ECO:0000256" key="5">
    <source>
        <dbReference type="ARBA" id="ARBA00022741"/>
    </source>
</evidence>
<evidence type="ECO:0000256" key="1">
    <source>
        <dbReference type="ARBA" id="ARBA00001946"/>
    </source>
</evidence>
<dbReference type="SUPFAM" id="SSF111331">
    <property type="entry name" value="NAD kinase/diacylglycerol kinase-like"/>
    <property type="match status" value="1"/>
</dbReference>
<feature type="domain" description="DAGKc" evidence="12">
    <location>
        <begin position="1"/>
        <end position="128"/>
    </location>
</feature>
<dbReference type="PROSITE" id="PS50146">
    <property type="entry name" value="DAGK"/>
    <property type="match status" value="1"/>
</dbReference>
<keyword evidence="5" id="KW-0547">Nucleotide-binding</keyword>
<proteinExistence type="predicted"/>
<dbReference type="EMBL" id="JAAMPU010000106">
    <property type="protein sequence ID" value="NMH28662.1"/>
    <property type="molecule type" value="Genomic_DNA"/>
</dbReference>
<evidence type="ECO:0000313" key="14">
    <source>
        <dbReference type="Proteomes" id="UP000712080"/>
    </source>
</evidence>
<dbReference type="InterPro" id="IPR045540">
    <property type="entry name" value="YegS/DAGK_C"/>
</dbReference>
<dbReference type="RefSeq" id="WP_169527765.1">
    <property type="nucleotide sequence ID" value="NZ_JAAMPU010000106.1"/>
</dbReference>
<reference evidence="13" key="1">
    <citation type="submission" date="2020-02" db="EMBL/GenBank/DDBJ databases">
        <title>Flavobacterium sp. genome.</title>
        <authorList>
            <person name="Jung H.S."/>
            <person name="Baek J.H."/>
            <person name="Jeon C.O."/>
        </authorList>
    </citation>
    <scope>NUCLEOTIDE SEQUENCE</scope>
    <source>
        <strain evidence="13">SE-s28</strain>
    </source>
</reference>
<dbReference type="InterPro" id="IPR017438">
    <property type="entry name" value="ATP-NAD_kinase_N"/>
</dbReference>
<dbReference type="InterPro" id="IPR016064">
    <property type="entry name" value="NAD/diacylglycerol_kinase_sf"/>
</dbReference>
<dbReference type="SMART" id="SM00046">
    <property type="entry name" value="DAGKc"/>
    <property type="match status" value="1"/>
</dbReference>
<dbReference type="GO" id="GO:0005524">
    <property type="term" value="F:ATP binding"/>
    <property type="evidence" value="ECO:0007669"/>
    <property type="project" value="UniProtKB-KW"/>
</dbReference>
<dbReference type="InterPro" id="IPR001206">
    <property type="entry name" value="Diacylglycerol_kinase_cat_dom"/>
</dbReference>
<evidence type="ECO:0000256" key="8">
    <source>
        <dbReference type="ARBA" id="ARBA00022842"/>
    </source>
</evidence>
<protein>
    <submittedName>
        <fullName evidence="13">Diacylglycerol kinase family lipid kinase</fullName>
    </submittedName>
</protein>
<keyword evidence="9" id="KW-0443">Lipid metabolism</keyword>
<keyword evidence="7" id="KW-0067">ATP-binding</keyword>
<evidence type="ECO:0000256" key="7">
    <source>
        <dbReference type="ARBA" id="ARBA00022840"/>
    </source>
</evidence>
<evidence type="ECO:0000259" key="12">
    <source>
        <dbReference type="PROSITE" id="PS50146"/>
    </source>
</evidence>
<gene>
    <name evidence="13" type="ORF">G6047_11525</name>
</gene>
<organism evidence="13 14">
    <name type="scientific">Flavobacterium silvaticum</name>
    <dbReference type="NCBI Taxonomy" id="1852020"/>
    <lineage>
        <taxon>Bacteria</taxon>
        <taxon>Pseudomonadati</taxon>
        <taxon>Bacteroidota</taxon>
        <taxon>Flavobacteriia</taxon>
        <taxon>Flavobacteriales</taxon>
        <taxon>Flavobacteriaceae</taxon>
        <taxon>Flavobacterium</taxon>
    </lineage>
</organism>
<evidence type="ECO:0000256" key="4">
    <source>
        <dbReference type="ARBA" id="ARBA00022723"/>
    </source>
</evidence>
<dbReference type="InterPro" id="IPR050187">
    <property type="entry name" value="Lipid_Phosphate_FormReg"/>
</dbReference>
<evidence type="ECO:0000313" key="13">
    <source>
        <dbReference type="EMBL" id="NMH28662.1"/>
    </source>
</evidence>
<dbReference type="AlphaFoldDB" id="A0A972JK14"/>
<dbReference type="GO" id="GO:0016301">
    <property type="term" value="F:kinase activity"/>
    <property type="evidence" value="ECO:0007669"/>
    <property type="project" value="UniProtKB-KW"/>
</dbReference>
<keyword evidence="3" id="KW-0808">Transferase</keyword>
<dbReference type="GO" id="GO:0005886">
    <property type="term" value="C:plasma membrane"/>
    <property type="evidence" value="ECO:0007669"/>
    <property type="project" value="TreeGrafter"/>
</dbReference>
<keyword evidence="4" id="KW-0479">Metal-binding</keyword>
<evidence type="ECO:0000256" key="10">
    <source>
        <dbReference type="ARBA" id="ARBA00023209"/>
    </source>
</evidence>
<keyword evidence="6 13" id="KW-0418">Kinase</keyword>
<keyword evidence="14" id="KW-1185">Reference proteome</keyword>
<dbReference type="GO" id="GO:0008654">
    <property type="term" value="P:phospholipid biosynthetic process"/>
    <property type="evidence" value="ECO:0007669"/>
    <property type="project" value="UniProtKB-KW"/>
</dbReference>
<keyword evidence="10" id="KW-0594">Phospholipid biosynthesis</keyword>
<dbReference type="Pfam" id="PF00781">
    <property type="entry name" value="DAGK_cat"/>
    <property type="match status" value="1"/>
</dbReference>
<sequence>MLYLHFIVNPISGKAKHNLSATTIRNYFPRSEFRIEVDYTRHKGHAMTLVRDIVTKNPDYVIACGGDGTINEVASALVGTGIILGIVPVGSGNGLASNLNIPRSIEGSFEIIRQLEATTIDVGKVNDCFFFSNMGIGIDAQIIKKYERSGNRTLKAYVTAALSASLSYKPKKAIVKVNGDSVEIDPYLLFISNSNEMGYHMSLTPAASLSDGLLDVLIVKKIPLMQQLLLGYRVLTNRVEKFGKAQHQLVKQIEIKMPETLLIDAQIDGEFKSFKTNRLDVSVIPSALKVLV</sequence>
<evidence type="ECO:0000256" key="2">
    <source>
        <dbReference type="ARBA" id="ARBA00022516"/>
    </source>
</evidence>
<name>A0A972JK14_9FLAO</name>
<dbReference type="NCBIfam" id="TIGR00147">
    <property type="entry name" value="YegS/Rv2252/BmrU family lipid kinase"/>
    <property type="match status" value="1"/>
</dbReference>
<dbReference type="GO" id="GO:0046872">
    <property type="term" value="F:metal ion binding"/>
    <property type="evidence" value="ECO:0007669"/>
    <property type="project" value="UniProtKB-KW"/>
</dbReference>
<dbReference type="Pfam" id="PF19279">
    <property type="entry name" value="YegS_C"/>
    <property type="match status" value="1"/>
</dbReference>
<comment type="cofactor">
    <cofactor evidence="1">
        <name>Mg(2+)</name>
        <dbReference type="ChEBI" id="CHEBI:18420"/>
    </cofactor>
</comment>
<dbReference type="PANTHER" id="PTHR12358:SF106">
    <property type="entry name" value="LIPID KINASE YEGS"/>
    <property type="match status" value="1"/>
</dbReference>
<dbReference type="PANTHER" id="PTHR12358">
    <property type="entry name" value="SPHINGOSINE KINASE"/>
    <property type="match status" value="1"/>
</dbReference>
<keyword evidence="11" id="KW-1208">Phospholipid metabolism</keyword>
<dbReference type="Gene3D" id="2.60.200.40">
    <property type="match status" value="1"/>
</dbReference>
<evidence type="ECO:0000256" key="9">
    <source>
        <dbReference type="ARBA" id="ARBA00023098"/>
    </source>
</evidence>
<comment type="caution">
    <text evidence="13">The sequence shown here is derived from an EMBL/GenBank/DDBJ whole genome shotgun (WGS) entry which is preliminary data.</text>
</comment>
<evidence type="ECO:0000256" key="11">
    <source>
        <dbReference type="ARBA" id="ARBA00023264"/>
    </source>
</evidence>
<accession>A0A972JK14</accession>
<dbReference type="Proteomes" id="UP000712080">
    <property type="component" value="Unassembled WGS sequence"/>
</dbReference>
<keyword evidence="8" id="KW-0460">Magnesium</keyword>
<evidence type="ECO:0000256" key="6">
    <source>
        <dbReference type="ARBA" id="ARBA00022777"/>
    </source>
</evidence>
<dbReference type="Gene3D" id="3.40.50.10330">
    <property type="entry name" value="Probable inorganic polyphosphate/atp-NAD kinase, domain 1"/>
    <property type="match status" value="1"/>
</dbReference>
<evidence type="ECO:0000256" key="3">
    <source>
        <dbReference type="ARBA" id="ARBA00022679"/>
    </source>
</evidence>
<keyword evidence="2" id="KW-0444">Lipid biosynthesis</keyword>